<feature type="region of interest" description="Disordered" evidence="1">
    <location>
        <begin position="1"/>
        <end position="56"/>
    </location>
</feature>
<name>A0A9X5ECU6_9CYAN</name>
<proteinExistence type="predicted"/>
<feature type="compositionally biased region" description="Low complexity" evidence="1">
    <location>
        <begin position="27"/>
        <end position="39"/>
    </location>
</feature>
<keyword evidence="3" id="KW-1185">Reference proteome</keyword>
<dbReference type="EMBL" id="JTJC03000011">
    <property type="protein sequence ID" value="NHC37737.1"/>
    <property type="molecule type" value="Genomic_DNA"/>
</dbReference>
<reference evidence="2 3" key="1">
    <citation type="journal article" date="2015" name="Genome Announc.">
        <title>Draft Genome Sequence of the Terrestrial Cyanobacterium Scytonema millei VB511283, Isolated from Eastern India.</title>
        <authorList>
            <person name="Sen D."/>
            <person name="Chandrababunaidu M.M."/>
            <person name="Singh D."/>
            <person name="Sanghi N."/>
            <person name="Ghorai A."/>
            <person name="Mishra G.P."/>
            <person name="Madduluri M."/>
            <person name="Adhikary S.P."/>
            <person name="Tripathy S."/>
        </authorList>
    </citation>
    <scope>NUCLEOTIDE SEQUENCE [LARGE SCALE GENOMIC DNA]</scope>
    <source>
        <strain evidence="2 3">VB511283</strain>
    </source>
</reference>
<sequence>MTSDQLAPLHPTPHTPHPTPHTPHPTPHTSHTSHTLHTPHPTPLNCLVPDRSRSMR</sequence>
<dbReference type="RefSeq" id="WP_165587776.1">
    <property type="nucleotide sequence ID" value="NZ_JTJC03000011.1"/>
</dbReference>
<evidence type="ECO:0000313" key="2">
    <source>
        <dbReference type="EMBL" id="NHC37737.1"/>
    </source>
</evidence>
<evidence type="ECO:0000313" key="3">
    <source>
        <dbReference type="Proteomes" id="UP000031532"/>
    </source>
</evidence>
<dbReference type="AlphaFoldDB" id="A0A9X5ECU6"/>
<gene>
    <name evidence="2" type="ORF">QH73_0024385</name>
</gene>
<evidence type="ECO:0000256" key="1">
    <source>
        <dbReference type="SAM" id="MobiDB-lite"/>
    </source>
</evidence>
<organism evidence="2 3">
    <name type="scientific">Scytonema millei VB511283</name>
    <dbReference type="NCBI Taxonomy" id="1245923"/>
    <lineage>
        <taxon>Bacteria</taxon>
        <taxon>Bacillati</taxon>
        <taxon>Cyanobacteriota</taxon>
        <taxon>Cyanophyceae</taxon>
        <taxon>Nostocales</taxon>
        <taxon>Scytonemataceae</taxon>
        <taxon>Scytonema</taxon>
    </lineage>
</organism>
<comment type="caution">
    <text evidence="2">The sequence shown here is derived from an EMBL/GenBank/DDBJ whole genome shotgun (WGS) entry which is preliminary data.</text>
</comment>
<accession>A0A9X5ECU6</accession>
<protein>
    <submittedName>
        <fullName evidence="2">Uncharacterized protein</fullName>
    </submittedName>
</protein>
<dbReference type="Proteomes" id="UP000031532">
    <property type="component" value="Unassembled WGS sequence"/>
</dbReference>
<feature type="compositionally biased region" description="Pro residues" evidence="1">
    <location>
        <begin position="10"/>
        <end position="26"/>
    </location>
</feature>